<dbReference type="EMBL" id="BONK01000002">
    <property type="protein sequence ID" value="GIG20126.1"/>
    <property type="molecule type" value="Genomic_DNA"/>
</dbReference>
<feature type="compositionally biased region" description="Basic residues" evidence="4">
    <location>
        <begin position="196"/>
        <end position="209"/>
    </location>
</feature>
<dbReference type="GO" id="GO:0030527">
    <property type="term" value="F:structural constituent of chromatin"/>
    <property type="evidence" value="ECO:0007669"/>
    <property type="project" value="InterPro"/>
</dbReference>
<dbReference type="AlphaFoldDB" id="A0A919NYR6"/>
<evidence type="ECO:0000256" key="2">
    <source>
        <dbReference type="ARBA" id="ARBA00023125"/>
    </source>
</evidence>
<evidence type="ECO:0000313" key="5">
    <source>
        <dbReference type="EMBL" id="GIG20126.1"/>
    </source>
</evidence>
<dbReference type="InterPro" id="IPR000119">
    <property type="entry name" value="Hist_DNA-bd"/>
</dbReference>
<dbReference type="InterPro" id="IPR020816">
    <property type="entry name" value="Histone-like_DNA-bd_CS"/>
</dbReference>
<evidence type="ECO:0000256" key="3">
    <source>
        <dbReference type="RuleBase" id="RU003939"/>
    </source>
</evidence>
<dbReference type="CDD" id="cd13836">
    <property type="entry name" value="IHF_B"/>
    <property type="match status" value="1"/>
</dbReference>
<dbReference type="PANTHER" id="PTHR33175:SF3">
    <property type="entry name" value="DNA-BINDING PROTEIN HU-BETA"/>
    <property type="match status" value="1"/>
</dbReference>
<evidence type="ECO:0000256" key="4">
    <source>
        <dbReference type="SAM" id="MobiDB-lite"/>
    </source>
</evidence>
<accession>A0A919NYR6</accession>
<comment type="caution">
    <text evidence="5">The sequence shown here is derived from an EMBL/GenBank/DDBJ whole genome shotgun (WGS) entry which is preliminary data.</text>
</comment>
<keyword evidence="2 5" id="KW-0238">DNA-binding</keyword>
<organism evidence="5 6">
    <name type="scientific">Cellulomonas chitinilytica</name>
    <dbReference type="NCBI Taxonomy" id="398759"/>
    <lineage>
        <taxon>Bacteria</taxon>
        <taxon>Bacillati</taxon>
        <taxon>Actinomycetota</taxon>
        <taxon>Actinomycetes</taxon>
        <taxon>Micrococcales</taxon>
        <taxon>Cellulomonadaceae</taxon>
        <taxon>Cellulomonas</taxon>
    </lineage>
</organism>
<dbReference type="Proteomes" id="UP000632740">
    <property type="component" value="Unassembled WGS sequence"/>
</dbReference>
<dbReference type="PROSITE" id="PS00045">
    <property type="entry name" value="HISTONE_LIKE"/>
    <property type="match status" value="1"/>
</dbReference>
<reference evidence="5" key="1">
    <citation type="submission" date="2021-01" db="EMBL/GenBank/DDBJ databases">
        <title>Whole genome shotgun sequence of Cellulomonas chitinilytica NBRC 110799.</title>
        <authorList>
            <person name="Komaki H."/>
            <person name="Tamura T."/>
        </authorList>
    </citation>
    <scope>NUCLEOTIDE SEQUENCE</scope>
    <source>
        <strain evidence="5">NBRC 110799</strain>
    </source>
</reference>
<evidence type="ECO:0000313" key="6">
    <source>
        <dbReference type="Proteomes" id="UP000632740"/>
    </source>
</evidence>
<dbReference type="GO" id="GO:0003677">
    <property type="term" value="F:DNA binding"/>
    <property type="evidence" value="ECO:0007669"/>
    <property type="project" value="UniProtKB-KW"/>
</dbReference>
<dbReference type="SMART" id="SM00411">
    <property type="entry name" value="BHL"/>
    <property type="match status" value="1"/>
</dbReference>
<dbReference type="GO" id="GO:0030261">
    <property type="term" value="P:chromosome condensation"/>
    <property type="evidence" value="ECO:0007669"/>
    <property type="project" value="UniProtKB-KW"/>
</dbReference>
<feature type="compositionally biased region" description="Low complexity" evidence="4">
    <location>
        <begin position="103"/>
        <end position="146"/>
    </location>
</feature>
<keyword evidence="1" id="KW-0226">DNA condensation</keyword>
<dbReference type="GO" id="GO:0005829">
    <property type="term" value="C:cytosol"/>
    <property type="evidence" value="ECO:0007669"/>
    <property type="project" value="TreeGrafter"/>
</dbReference>
<dbReference type="RefSeq" id="WP_203748996.1">
    <property type="nucleotide sequence ID" value="NZ_BONK01000002.1"/>
</dbReference>
<feature type="region of interest" description="Disordered" evidence="4">
    <location>
        <begin position="90"/>
        <end position="209"/>
    </location>
</feature>
<comment type="similarity">
    <text evidence="3">Belongs to the bacterial histone-like protein family.</text>
</comment>
<proteinExistence type="inferred from homology"/>
<dbReference type="Pfam" id="PF00216">
    <property type="entry name" value="Bac_DNA_binding"/>
    <property type="match status" value="1"/>
</dbReference>
<evidence type="ECO:0000256" key="1">
    <source>
        <dbReference type="ARBA" id="ARBA00023067"/>
    </source>
</evidence>
<dbReference type="SUPFAM" id="SSF47729">
    <property type="entry name" value="IHF-like DNA-binding proteins"/>
    <property type="match status" value="1"/>
</dbReference>
<dbReference type="PANTHER" id="PTHR33175">
    <property type="entry name" value="DNA-BINDING PROTEIN HU"/>
    <property type="match status" value="1"/>
</dbReference>
<feature type="compositionally biased region" description="Gly residues" evidence="4">
    <location>
        <begin position="91"/>
        <end position="102"/>
    </location>
</feature>
<dbReference type="PRINTS" id="PR01727">
    <property type="entry name" value="DNABINDINGHU"/>
</dbReference>
<keyword evidence="6" id="KW-1185">Reference proteome</keyword>
<name>A0A919NYR6_9CELL</name>
<dbReference type="Gene3D" id="4.10.520.10">
    <property type="entry name" value="IHF-like DNA-binding proteins"/>
    <property type="match status" value="1"/>
</dbReference>
<sequence length="209" mass="20750">MVGKTQIVDRVVARGAERVQAAAAVDAVLEEITAALVAGERVTLVGFGTFEPATRGARSARNPRTGAVVDVPETTVARFRPGTSLRAAVAGGTGVPATGGNGVPTAPAGRTAKGAPATKAAPKAAPKSKSAPKASEVVPTVVAASPAPAPRVDEPKKGSKGKKSTSVAPAGRKKDVAKAKAKPKPAKAKATAGKSSGRKAPKGKHGHKK</sequence>
<dbReference type="InterPro" id="IPR010992">
    <property type="entry name" value="IHF-like_DNA-bd_dom_sf"/>
</dbReference>
<protein>
    <submittedName>
        <fullName evidence="5">DNA-binding protein HU</fullName>
    </submittedName>
</protein>
<gene>
    <name evidence="5" type="primary">hup</name>
    <name evidence="5" type="ORF">Cch01nite_08500</name>
</gene>